<accession>A0A0L7MAA7</accession>
<evidence type="ECO:0000313" key="1">
    <source>
        <dbReference type="EMBL" id="KOB89743.1"/>
    </source>
</evidence>
<proteinExistence type="predicted"/>
<protein>
    <submittedName>
        <fullName evidence="1">Uncharacterized protein</fullName>
    </submittedName>
</protein>
<reference evidence="2" key="2">
    <citation type="submission" date="2006-09" db="EMBL/GenBank/DDBJ databases">
        <title>The genome sequence of Plasmodium falciparum Dd2.</title>
        <authorList>
            <consortium name="The Broad Institute Genome Sequencing Platform"/>
            <person name="Birren B."/>
            <person name="Lander E."/>
            <person name="Galagan J."/>
            <person name="Nusbaum C."/>
            <person name="Devon K."/>
            <person name="Henn M."/>
            <person name="Jaffe D."/>
            <person name="Butler J."/>
            <person name="Alvarez P."/>
            <person name="Gnerre S."/>
            <person name="Grabherr M."/>
            <person name="Kleber M."/>
            <person name="Mauceli E."/>
            <person name="Brockman W."/>
            <person name="MacCallum I.A."/>
            <person name="Rounsley S."/>
            <person name="Young S."/>
            <person name="LaButti K."/>
            <person name="Pushparaj V."/>
            <person name="DeCaprio D."/>
            <person name="Crawford M."/>
            <person name="Koehrsen M."/>
            <person name="Engels R."/>
            <person name="Montgomery P."/>
            <person name="Pearson M."/>
            <person name="Howarth C."/>
            <person name="Larson L."/>
            <person name="Luoma S."/>
            <person name="White J."/>
            <person name="Kodira C."/>
            <person name="Zeng Q."/>
            <person name="O'Leary S."/>
            <person name="Yandava C."/>
            <person name="Alvarado L."/>
            <person name="Wirth D."/>
            <person name="Volkman S."/>
            <person name="Hartl D."/>
        </authorList>
    </citation>
    <scope>NUCLEOTIDE SEQUENCE [LARGE SCALE GENOMIC DNA]</scope>
</reference>
<dbReference type="AlphaFoldDB" id="A0A0L7MAA7"/>
<dbReference type="EMBL" id="GG703096">
    <property type="protein sequence ID" value="KOB89743.1"/>
    <property type="molecule type" value="Genomic_DNA"/>
</dbReference>
<sequence>MNILSIVYCHMRTNNINNIDSSRSSFNDIINDVHEYILINILLYYSNNSFCINVEEFINKNQNGKDISLEDIGALCFISKRNVSHPYNSTLDDTKILKVISNNKSYHVNIF</sequence>
<dbReference type="KEGG" id="pfd:PFDG_05296"/>
<organism evidence="1 2">
    <name type="scientific">Plasmodium falciparum (isolate Dd2)</name>
    <dbReference type="NCBI Taxonomy" id="57267"/>
    <lineage>
        <taxon>Eukaryota</taxon>
        <taxon>Sar</taxon>
        <taxon>Alveolata</taxon>
        <taxon>Apicomplexa</taxon>
        <taxon>Aconoidasida</taxon>
        <taxon>Haemosporida</taxon>
        <taxon>Plasmodiidae</taxon>
        <taxon>Plasmodium</taxon>
        <taxon>Plasmodium (Laverania)</taxon>
    </lineage>
</organism>
<gene>
    <name evidence="1" type="ORF">PFDG_05296</name>
</gene>
<dbReference type="Proteomes" id="UP000054282">
    <property type="component" value="Unassembled WGS sequence"/>
</dbReference>
<reference evidence="2" key="1">
    <citation type="submission" date="2006-09" db="EMBL/GenBank/DDBJ databases">
        <title>Annotation of Plasmodium falciparum Dd2.</title>
        <authorList>
            <consortium name="The Broad Institute Genome Sequencing Platform"/>
            <person name="Volkman S.K."/>
            <person name="Neafsey D.E."/>
            <person name="Dash A.P."/>
            <person name="Chitnis C.E."/>
            <person name="Hartl D.L."/>
            <person name="Young S.K."/>
            <person name="Zeng Q."/>
            <person name="Koehrsen M."/>
            <person name="Alvarado L."/>
            <person name="Berlin A."/>
            <person name="Borenstein D."/>
            <person name="Chapman S.B."/>
            <person name="Chen Z."/>
            <person name="Engels R."/>
            <person name="Freedman E."/>
            <person name="Gellesch M."/>
            <person name="Goldberg J."/>
            <person name="Griggs A."/>
            <person name="Gujja S."/>
            <person name="Heilman E.R."/>
            <person name="Heiman D.I."/>
            <person name="Howarth C."/>
            <person name="Jen D."/>
            <person name="Larson L."/>
            <person name="Mehta T."/>
            <person name="Neiman D."/>
            <person name="Park D."/>
            <person name="Pearson M."/>
            <person name="Roberts A."/>
            <person name="Saif S."/>
            <person name="Shea T."/>
            <person name="Shenoy N."/>
            <person name="Sisk P."/>
            <person name="Stolte C."/>
            <person name="Sykes S."/>
            <person name="Walk T."/>
            <person name="White J."/>
            <person name="Yandava C."/>
            <person name="Haas B."/>
            <person name="Henn M.R."/>
            <person name="Nusbaum C."/>
            <person name="Birren B."/>
        </authorList>
    </citation>
    <scope>NUCLEOTIDE SEQUENCE [LARGE SCALE GENOMIC DNA]</scope>
</reference>
<name>A0A0L7MAA7_PLAF4</name>
<evidence type="ECO:0000313" key="2">
    <source>
        <dbReference type="Proteomes" id="UP000054282"/>
    </source>
</evidence>